<reference evidence="1 2" key="1">
    <citation type="submission" date="2017-02" db="EMBL/GenBank/DDBJ databases">
        <title>Pseudoalteromonas ulvae TC14 Genome.</title>
        <authorList>
            <person name="Molmeret M."/>
        </authorList>
    </citation>
    <scope>NUCLEOTIDE SEQUENCE [LARGE SCALE GENOMIC DNA]</scope>
    <source>
        <strain evidence="1">TC14</strain>
    </source>
</reference>
<evidence type="ECO:0000313" key="2">
    <source>
        <dbReference type="Proteomes" id="UP000194841"/>
    </source>
</evidence>
<dbReference type="RefSeq" id="WP_086744396.1">
    <property type="nucleotide sequence ID" value="NZ_MWPV01000003.1"/>
</dbReference>
<comment type="caution">
    <text evidence="1">The sequence shown here is derived from an EMBL/GenBank/DDBJ whole genome shotgun (WGS) entry which is preliminary data.</text>
</comment>
<dbReference type="AlphaFoldDB" id="A0A244CQB8"/>
<proteinExistence type="predicted"/>
<sequence length="153" mass="16364">MKPIISLLAITLFAGCTSSGIDRNDTDTIIKQYYAKVDNIAHVTLASQTPSAMAIGGAAGVIENLDGNHEDMIAGAFVGALFSGLVMSIVEGSDQAYQYHLTAENEHSFSIVRDNNSIKPGQCVLVREAYKVTINAADNQHCQFKPQPIGHAI</sequence>
<protein>
    <recommendedName>
        <fullName evidence="3">Glycine zipper 2TM domain-containing protein</fullName>
    </recommendedName>
</protein>
<accession>A0A244CQB8</accession>
<keyword evidence="2" id="KW-1185">Reference proteome</keyword>
<dbReference type="OrthoDB" id="6293284at2"/>
<gene>
    <name evidence="1" type="ORF">B1199_12225</name>
</gene>
<name>A0A244CQB8_PSEDV</name>
<dbReference type="PROSITE" id="PS51257">
    <property type="entry name" value="PROKAR_LIPOPROTEIN"/>
    <property type="match status" value="1"/>
</dbReference>
<dbReference type="Proteomes" id="UP000194841">
    <property type="component" value="Unassembled WGS sequence"/>
</dbReference>
<evidence type="ECO:0008006" key="3">
    <source>
        <dbReference type="Google" id="ProtNLM"/>
    </source>
</evidence>
<organism evidence="1 2">
    <name type="scientific">Pseudoalteromonas ulvae</name>
    <dbReference type="NCBI Taxonomy" id="107327"/>
    <lineage>
        <taxon>Bacteria</taxon>
        <taxon>Pseudomonadati</taxon>
        <taxon>Pseudomonadota</taxon>
        <taxon>Gammaproteobacteria</taxon>
        <taxon>Alteromonadales</taxon>
        <taxon>Pseudoalteromonadaceae</taxon>
        <taxon>Pseudoalteromonas</taxon>
    </lineage>
</organism>
<evidence type="ECO:0000313" key="1">
    <source>
        <dbReference type="EMBL" id="OUL57814.1"/>
    </source>
</evidence>
<dbReference type="EMBL" id="MWPV01000003">
    <property type="protein sequence ID" value="OUL57814.1"/>
    <property type="molecule type" value="Genomic_DNA"/>
</dbReference>